<dbReference type="PROSITE" id="PS00409">
    <property type="entry name" value="PROKAR_NTER_METHYL"/>
    <property type="match status" value="1"/>
</dbReference>
<dbReference type="Proteomes" id="UP000694308">
    <property type="component" value="Unassembled WGS sequence"/>
</dbReference>
<feature type="compositionally biased region" description="Gly residues" evidence="1">
    <location>
        <begin position="200"/>
        <end position="214"/>
    </location>
</feature>
<dbReference type="NCBIfam" id="TIGR02532">
    <property type="entry name" value="IV_pilin_GFxxxE"/>
    <property type="match status" value="1"/>
</dbReference>
<proteinExistence type="predicted"/>
<keyword evidence="2" id="KW-0472">Membrane</keyword>
<evidence type="ECO:0000313" key="3">
    <source>
        <dbReference type="EMBL" id="MBV7275755.1"/>
    </source>
</evidence>
<comment type="caution">
    <text evidence="3">The sequence shown here is derived from an EMBL/GenBank/DDBJ whole genome shotgun (WGS) entry which is preliminary data.</text>
</comment>
<keyword evidence="2" id="KW-1133">Transmembrane helix</keyword>
<feature type="region of interest" description="Disordered" evidence="1">
    <location>
        <begin position="193"/>
        <end position="215"/>
    </location>
</feature>
<accession>A0A949U1Q5</accession>
<name>A0A949U1Q5_9CLOT</name>
<feature type="transmembrane region" description="Helical" evidence="2">
    <location>
        <begin position="7"/>
        <end position="27"/>
    </location>
</feature>
<dbReference type="Pfam" id="PF07963">
    <property type="entry name" value="N_methyl"/>
    <property type="match status" value="1"/>
</dbReference>
<dbReference type="RefSeq" id="WP_218322806.1">
    <property type="nucleotide sequence ID" value="NZ_JAEEGC010000135.1"/>
</dbReference>
<evidence type="ECO:0000256" key="1">
    <source>
        <dbReference type="SAM" id="MobiDB-lite"/>
    </source>
</evidence>
<dbReference type="AlphaFoldDB" id="A0A949U1Q5"/>
<evidence type="ECO:0000256" key="2">
    <source>
        <dbReference type="SAM" id="Phobius"/>
    </source>
</evidence>
<protein>
    <submittedName>
        <fullName evidence="3">Prepilin-type N-terminal cleavage/methylation domain-containing protein</fullName>
    </submittedName>
</protein>
<sequence>MVRKKGFTLIEIMIVISIIGLLSIILIPKVSAIRVQSKNKNVSANVLLVRTYLENRSGKDGISYQVATNAGKTTEQALVTILSSVGTDMTSNFSGSNALINPFNGNSSIIYSKGSIANKVLSSVSGVMAYYCTDTLPSSNNDVNNNTIFPKGSDLSGNVIVVIYSTGYVLYGIDDSGQIVNVYIIKFPPTPDSAQSGVTPGNGGDSGGGNGGSSNGSTVGDLFAANCLNAFGDSSDQINLGNGSTLMNITGSVDLQGKQITFAQNTTVNGDLLILGSGDQNSIRTGNGGGNTLTVTGKTNIQAYNIDFNSNLNTNNTVYILANNNVTFDNSSISANFNNGTVQIQSGTDINFYSDVNSINSRISSVAQNNINFNNVGRICKLDNNSSLYAQAGKDMTFDYSANMYGPITMISGNNLSFNNNSASVNISGATYLKALNNINILRNVTLGSTYMETNTFSYGHSNINTSDLSTNITNYSHDTYGGTLSPAPVKVLPKQPQDPAVAPANDIPSAVTKQIKSVKGGVSYNSAYDTTTYKDLAFRIIRGSDTSSLKQALMPNGESINSNNYKFLIIDGDCTLDWQIGSNNFSNFIIYCTGTINLNYIDLGFNNSAIIAKNLNLKPSSSFNMTQLDSNQFNQNVKSEIDALCDKYLQ</sequence>
<dbReference type="InterPro" id="IPR012902">
    <property type="entry name" value="N_methyl_site"/>
</dbReference>
<evidence type="ECO:0000313" key="4">
    <source>
        <dbReference type="Proteomes" id="UP000694308"/>
    </source>
</evidence>
<keyword evidence="4" id="KW-1185">Reference proteome</keyword>
<organism evidence="3 4">
    <name type="scientific">Clostridium thailandense</name>
    <dbReference type="NCBI Taxonomy" id="2794346"/>
    <lineage>
        <taxon>Bacteria</taxon>
        <taxon>Bacillati</taxon>
        <taxon>Bacillota</taxon>
        <taxon>Clostridia</taxon>
        <taxon>Eubacteriales</taxon>
        <taxon>Clostridiaceae</taxon>
        <taxon>Clostridium</taxon>
    </lineage>
</organism>
<keyword evidence="2" id="KW-0812">Transmembrane</keyword>
<gene>
    <name evidence="3" type="ORF">I6U48_22920</name>
</gene>
<dbReference type="EMBL" id="JAEEGC010000135">
    <property type="protein sequence ID" value="MBV7275755.1"/>
    <property type="molecule type" value="Genomic_DNA"/>
</dbReference>
<reference evidence="3" key="1">
    <citation type="submission" date="2020-12" db="EMBL/GenBank/DDBJ databases">
        <title>Clostridium thailandense sp. nov., a novel acetogenic bacterium isolated from peat land soil in Thailand.</title>
        <authorList>
            <person name="Chaikitkaew S."/>
            <person name="Birkeland N.K."/>
        </authorList>
    </citation>
    <scope>NUCLEOTIDE SEQUENCE</scope>
    <source>
        <strain evidence="3">PL3</strain>
    </source>
</reference>